<feature type="domain" description="WGR" evidence="1">
    <location>
        <begin position="45"/>
        <end position="131"/>
    </location>
</feature>
<dbReference type="Gene3D" id="2.20.140.10">
    <property type="entry name" value="WGR domain"/>
    <property type="match status" value="1"/>
</dbReference>
<dbReference type="PANTHER" id="PTHR30634:SF13">
    <property type="entry name" value="PROTEIN YEHF"/>
    <property type="match status" value="1"/>
</dbReference>
<dbReference type="EMBL" id="VBTY01000053">
    <property type="protein sequence ID" value="MDG3494568.1"/>
    <property type="molecule type" value="Genomic_DNA"/>
</dbReference>
<dbReference type="CDD" id="cd07996">
    <property type="entry name" value="WGR_MMR_like"/>
    <property type="match status" value="1"/>
</dbReference>
<sequence length="521" mass="57898">MELQSLDLGQIKPEELIGGAKRRQSILRVYVLVQLATAIVYEIANGFLMSEQTTYLELSEGDSGSHKFYEVIVNGTNVSIRYGRIGDRGQTKVSTFDTPEKALADATKKINEKKRKGYELAVLGERKKRAITRREISSSKSTAQQSPVMWKFATGAPAFGVSIDEMGCWVGNQDGRIYTLTHDGQVINQFKLPDGVKCIVSDRDWLYAGCDDGKVYDLGGKVPRVAYEIARDVDIFWLDISDGILGVSDRDGGITTINHEDESKWTKRSSGNAGWMVRCDEIGIYHGHSQGVTMYDWEDGQVIWNLPTQGDVLFGWQEESMIYVGTYNKLVQSFTKKGEIGTAYQCDAAIYSCATAGDGEYVFAGDNCSSIYCFNRNGDRLWKLGTGCGSAYSMQFFNGRLYIVTTDGSFACIDASESAIQAAQAGTFTQAINIKAPKLEDVLPSTTLETTSDRSRGVLLECFQEGSKLRVRVISDGYDQNWKVQFPKDIREAGARYLVDEIRESSNGSFYRTFGDIRKLV</sequence>
<dbReference type="PANTHER" id="PTHR30634">
    <property type="entry name" value="OUTER MEMBRANE LOLAB LIPOPROTEIN INSERTION APPARATUS"/>
    <property type="match status" value="1"/>
</dbReference>
<evidence type="ECO:0000313" key="3">
    <source>
        <dbReference type="Proteomes" id="UP001152872"/>
    </source>
</evidence>
<proteinExistence type="predicted"/>
<dbReference type="InterPro" id="IPR050458">
    <property type="entry name" value="LolB"/>
</dbReference>
<dbReference type="SUPFAM" id="SSF142921">
    <property type="entry name" value="WGR domain-like"/>
    <property type="match status" value="1"/>
</dbReference>
<dbReference type="InterPro" id="IPR036930">
    <property type="entry name" value="WGR_dom_sf"/>
</dbReference>
<organism evidence="2 3">
    <name type="scientific">Pseudanabaena catenata USMAC16</name>
    <dbReference type="NCBI Taxonomy" id="1855837"/>
    <lineage>
        <taxon>Bacteria</taxon>
        <taxon>Bacillati</taxon>
        <taxon>Cyanobacteriota</taxon>
        <taxon>Cyanophyceae</taxon>
        <taxon>Pseudanabaenales</taxon>
        <taxon>Pseudanabaenaceae</taxon>
        <taxon>Pseudanabaena</taxon>
    </lineage>
</organism>
<gene>
    <name evidence="2" type="ORF">FEV09_08345</name>
</gene>
<protein>
    <submittedName>
        <fullName evidence="2">WGR domain-containing protein</fullName>
    </submittedName>
</protein>
<accession>A0A9X4M854</accession>
<dbReference type="InterPro" id="IPR015943">
    <property type="entry name" value="WD40/YVTN_repeat-like_dom_sf"/>
</dbReference>
<dbReference type="Gene3D" id="2.40.10.480">
    <property type="match status" value="1"/>
</dbReference>
<keyword evidence="3" id="KW-1185">Reference proteome</keyword>
<reference evidence="2" key="1">
    <citation type="submission" date="2019-05" db="EMBL/GenBank/DDBJ databases">
        <title>Whole genome sequencing of Pseudanabaena catenata USMAC16.</title>
        <authorList>
            <person name="Khan Z."/>
            <person name="Omar W.M."/>
            <person name="Convey P."/>
            <person name="Merican F."/>
            <person name="Najimudin N."/>
        </authorList>
    </citation>
    <scope>NUCLEOTIDE SEQUENCE</scope>
    <source>
        <strain evidence="2">USMAC16</strain>
    </source>
</reference>
<dbReference type="Proteomes" id="UP001152872">
    <property type="component" value="Unassembled WGS sequence"/>
</dbReference>
<dbReference type="InterPro" id="IPR011047">
    <property type="entry name" value="Quinoprotein_ADH-like_sf"/>
</dbReference>
<dbReference type="InterPro" id="IPR008893">
    <property type="entry name" value="WGR_domain"/>
</dbReference>
<dbReference type="PROSITE" id="PS51977">
    <property type="entry name" value="WGR"/>
    <property type="match status" value="1"/>
</dbReference>
<dbReference type="AlphaFoldDB" id="A0A9X4M854"/>
<evidence type="ECO:0000313" key="2">
    <source>
        <dbReference type="EMBL" id="MDG3494568.1"/>
    </source>
</evidence>
<name>A0A9X4M854_9CYAN</name>
<evidence type="ECO:0000259" key="1">
    <source>
        <dbReference type="PROSITE" id="PS51977"/>
    </source>
</evidence>
<dbReference type="SMART" id="SM00773">
    <property type="entry name" value="WGR"/>
    <property type="match status" value="1"/>
</dbReference>
<dbReference type="SUPFAM" id="SSF50998">
    <property type="entry name" value="Quinoprotein alcohol dehydrogenase-like"/>
    <property type="match status" value="1"/>
</dbReference>
<dbReference type="Gene3D" id="2.130.10.10">
    <property type="entry name" value="YVTN repeat-like/Quinoprotein amine dehydrogenase"/>
    <property type="match status" value="1"/>
</dbReference>
<dbReference type="Pfam" id="PF05406">
    <property type="entry name" value="WGR"/>
    <property type="match status" value="1"/>
</dbReference>
<comment type="caution">
    <text evidence="2">The sequence shown here is derived from an EMBL/GenBank/DDBJ whole genome shotgun (WGS) entry which is preliminary data.</text>
</comment>
<dbReference type="InterPro" id="IPR049809">
    <property type="entry name" value="YehF/YfeS-like_WGR"/>
</dbReference>